<keyword evidence="4" id="KW-1185">Reference proteome</keyword>
<comment type="caution">
    <text evidence="3">The sequence shown here is derived from an EMBL/GenBank/DDBJ whole genome shotgun (WGS) entry which is preliminary data.</text>
</comment>
<evidence type="ECO:0000256" key="1">
    <source>
        <dbReference type="SAM" id="Phobius"/>
    </source>
</evidence>
<keyword evidence="1" id="KW-0812">Transmembrane</keyword>
<dbReference type="InterPro" id="IPR050640">
    <property type="entry name" value="Bact_2-comp_sensor_kinase"/>
</dbReference>
<dbReference type="GO" id="GO:0000155">
    <property type="term" value="F:phosphorelay sensor kinase activity"/>
    <property type="evidence" value="ECO:0007669"/>
    <property type="project" value="InterPro"/>
</dbReference>
<name>A0A2D0NB44_FLAN2</name>
<feature type="domain" description="Signal transduction histidine kinase internal region" evidence="2">
    <location>
        <begin position="160"/>
        <end position="235"/>
    </location>
</feature>
<dbReference type="SUPFAM" id="SSF55874">
    <property type="entry name" value="ATPase domain of HSP90 chaperone/DNA topoisomerase II/histidine kinase"/>
    <property type="match status" value="1"/>
</dbReference>
<dbReference type="Gene3D" id="3.30.565.10">
    <property type="entry name" value="Histidine kinase-like ATPase, C-terminal domain"/>
    <property type="match status" value="1"/>
</dbReference>
<dbReference type="GO" id="GO:0016020">
    <property type="term" value="C:membrane"/>
    <property type="evidence" value="ECO:0007669"/>
    <property type="project" value="InterPro"/>
</dbReference>
<feature type="transmembrane region" description="Helical" evidence="1">
    <location>
        <begin position="7"/>
        <end position="26"/>
    </location>
</feature>
<keyword evidence="1" id="KW-1133">Transmembrane helix</keyword>
<dbReference type="OrthoDB" id="9792992at2"/>
<evidence type="ECO:0000259" key="2">
    <source>
        <dbReference type="Pfam" id="PF06580"/>
    </source>
</evidence>
<sequence>MKMNIRSLFVTFISFYLVYEPLRILLETGEITEALYGLKSGLEFAFFITTLIYFWVYVLGAYVVFYRYYPAGRKVLAFSLLVPVALLAILLRYLMQETMGELLFNVRNYAAGTTLQYYIFDNLYYAIIYISVGTIYFFVQYAQYKEVQQRELLLQNQKTEMAFLRSQLNPHFLFNILNNIYSLIYYKSDNALRSVEKLSSLLRYALYEKSERVILKKEVAHLNDFIDLHRMRLDAELPVQMQVAPDVLQLKIAPFLLIPFVENAFKHGNLKNPQRPLFISLQRRDEYLEFTVQNEKRIQEKDEVGGIGIQNVQKRLALIYGDQSELDISENENEFKINLKIALSAC</sequence>
<dbReference type="InterPro" id="IPR010559">
    <property type="entry name" value="Sig_transdc_His_kin_internal"/>
</dbReference>
<organism evidence="3 4">
    <name type="scientific">Flavilitoribacter nigricans (strain ATCC 23147 / DSM 23189 / NBRC 102662 / NCIMB 1420 / SS-2)</name>
    <name type="common">Lewinella nigricans</name>
    <dbReference type="NCBI Taxonomy" id="1122177"/>
    <lineage>
        <taxon>Bacteria</taxon>
        <taxon>Pseudomonadati</taxon>
        <taxon>Bacteroidota</taxon>
        <taxon>Saprospiria</taxon>
        <taxon>Saprospirales</taxon>
        <taxon>Lewinellaceae</taxon>
        <taxon>Flavilitoribacter</taxon>
    </lineage>
</organism>
<evidence type="ECO:0000313" key="3">
    <source>
        <dbReference type="EMBL" id="PHN05580.1"/>
    </source>
</evidence>
<feature type="transmembrane region" description="Helical" evidence="1">
    <location>
        <begin position="115"/>
        <end position="139"/>
    </location>
</feature>
<dbReference type="AlphaFoldDB" id="A0A2D0NB44"/>
<dbReference type="Proteomes" id="UP000223913">
    <property type="component" value="Unassembled WGS sequence"/>
</dbReference>
<dbReference type="Pfam" id="PF06580">
    <property type="entry name" value="His_kinase"/>
    <property type="match status" value="1"/>
</dbReference>
<dbReference type="PANTHER" id="PTHR34220:SF7">
    <property type="entry name" value="SENSOR HISTIDINE KINASE YPDA"/>
    <property type="match status" value="1"/>
</dbReference>
<accession>A0A2D0NB44</accession>
<protein>
    <recommendedName>
        <fullName evidence="2">Signal transduction histidine kinase internal region domain-containing protein</fullName>
    </recommendedName>
</protein>
<evidence type="ECO:0000313" key="4">
    <source>
        <dbReference type="Proteomes" id="UP000223913"/>
    </source>
</evidence>
<dbReference type="PANTHER" id="PTHR34220">
    <property type="entry name" value="SENSOR HISTIDINE KINASE YPDA"/>
    <property type="match status" value="1"/>
</dbReference>
<proteinExistence type="predicted"/>
<dbReference type="RefSeq" id="WP_099151156.1">
    <property type="nucleotide sequence ID" value="NZ_PDUD01000021.1"/>
</dbReference>
<reference evidence="3 4" key="1">
    <citation type="submission" date="2017-10" db="EMBL/GenBank/DDBJ databases">
        <title>The draft genome sequence of Lewinella nigricans NBRC 102662.</title>
        <authorList>
            <person name="Wang K."/>
        </authorList>
    </citation>
    <scope>NUCLEOTIDE SEQUENCE [LARGE SCALE GENOMIC DNA]</scope>
    <source>
        <strain evidence="3 4">NBRC 102662</strain>
    </source>
</reference>
<gene>
    <name evidence="3" type="ORF">CRP01_16460</name>
</gene>
<dbReference type="InterPro" id="IPR036890">
    <property type="entry name" value="HATPase_C_sf"/>
</dbReference>
<feature type="transmembrane region" description="Helical" evidence="1">
    <location>
        <begin position="75"/>
        <end position="95"/>
    </location>
</feature>
<dbReference type="EMBL" id="PDUD01000021">
    <property type="protein sequence ID" value="PHN05580.1"/>
    <property type="molecule type" value="Genomic_DNA"/>
</dbReference>
<keyword evidence="1" id="KW-0472">Membrane</keyword>
<feature type="transmembrane region" description="Helical" evidence="1">
    <location>
        <begin position="46"/>
        <end position="68"/>
    </location>
</feature>